<evidence type="ECO:0000313" key="1">
    <source>
        <dbReference type="EMBL" id="APG03347.1"/>
    </source>
</evidence>
<dbReference type="AlphaFoldDB" id="A0A0G9HF31"/>
<dbReference type="PATRIC" id="fig|1440763.5.peg.989"/>
<evidence type="ECO:0000313" key="2">
    <source>
        <dbReference type="Proteomes" id="UP000182987"/>
    </source>
</evidence>
<gene>
    <name evidence="1" type="ORF">BJI69_05080</name>
</gene>
<proteinExistence type="predicted"/>
<dbReference type="Proteomes" id="UP000182987">
    <property type="component" value="Chromosome"/>
</dbReference>
<accession>A0A0G9HF31</accession>
<reference evidence="2" key="1">
    <citation type="submission" date="2016-09" db="EMBL/GenBank/DDBJ databases">
        <authorList>
            <person name="Lysoe E."/>
        </authorList>
    </citation>
    <scope>NUCLEOTIDE SEQUENCE [LARGE SCALE GENOMIC DNA]</scope>
    <source>
        <strain evidence="2">LJ96T</strain>
    </source>
</reference>
<keyword evidence="2" id="KW-1185">Reference proteome</keyword>
<name>A0A0G9HF31_9GAMM</name>
<dbReference type="STRING" id="1440763.BJI69_05080"/>
<dbReference type="KEGG" id="lrz:BJI69_05080"/>
<protein>
    <submittedName>
        <fullName evidence="1">Uncharacterized protein</fullName>
    </submittedName>
</protein>
<sequence>MLADPRSPYSTTRTHPDFTNDAEWPEVLARLPGNLSTENAVAVLGWDLGLTRARPGQDIVPREGFRDSFVAASATKADVDADIFWHMVDLTGFRHFTKAATYAVAMQILRRQILETDPARHASLGIDKDVFLRVMRAAYLDQVPTYDMQYLTTLVQHRLIHWQVGDRATTGSRALPAAFRVARIAAAYRDAQGYLIGYPCNSDATPRAGTAGSGVEGDERPLCFVAATDRAIHRWYVDESDRQARWVPERELDGVQRLAGFVAAVFVLLDLAPFVEMIEAVAADDLVTARLVTRAEADLAAERADSLFCPLPE</sequence>
<organism evidence="1 2">
    <name type="scientific">Luteibacter rhizovicinus DSM 16549</name>
    <dbReference type="NCBI Taxonomy" id="1440763"/>
    <lineage>
        <taxon>Bacteria</taxon>
        <taxon>Pseudomonadati</taxon>
        <taxon>Pseudomonadota</taxon>
        <taxon>Gammaproteobacteria</taxon>
        <taxon>Lysobacterales</taxon>
        <taxon>Rhodanobacteraceae</taxon>
        <taxon>Luteibacter</taxon>
    </lineage>
</organism>
<dbReference type="EMBL" id="CP017480">
    <property type="protein sequence ID" value="APG03347.1"/>
    <property type="molecule type" value="Genomic_DNA"/>
</dbReference>